<feature type="region of interest" description="Disordered" evidence="8">
    <location>
        <begin position="67"/>
        <end position="103"/>
    </location>
</feature>
<evidence type="ECO:0000256" key="6">
    <source>
        <dbReference type="ARBA" id="ARBA00023268"/>
    </source>
</evidence>
<evidence type="ECO:0000256" key="1">
    <source>
        <dbReference type="ARBA" id="ARBA00022679"/>
    </source>
</evidence>
<dbReference type="SUPFAM" id="SSF81593">
    <property type="entry name" value="Nucleotidyltransferase substrate binding subunit/domain"/>
    <property type="match status" value="2"/>
</dbReference>
<organism evidence="11 12">
    <name type="scientific">Georgenia wutianyii</name>
    <dbReference type="NCBI Taxonomy" id="2585135"/>
    <lineage>
        <taxon>Bacteria</taxon>
        <taxon>Bacillati</taxon>
        <taxon>Actinomycetota</taxon>
        <taxon>Actinomycetes</taxon>
        <taxon>Micrococcales</taxon>
        <taxon>Bogoriellaceae</taxon>
        <taxon>Georgenia</taxon>
    </lineage>
</organism>
<comment type="similarity">
    <text evidence="7">Belongs to the GlnE family.</text>
</comment>
<dbReference type="InterPro" id="IPR005190">
    <property type="entry name" value="GlnE_rpt_dom"/>
</dbReference>
<proteinExistence type="inferred from homology"/>
<gene>
    <name evidence="7" type="primary">glnE</name>
    <name evidence="11" type="ORF">FE251_09030</name>
</gene>
<feature type="domain" description="Glutamate-ammonia ligase adenylyltransferase repeated" evidence="9">
    <location>
        <begin position="634"/>
        <end position="869"/>
    </location>
</feature>
<evidence type="ECO:0000256" key="3">
    <source>
        <dbReference type="ARBA" id="ARBA00022741"/>
    </source>
</evidence>
<comment type="catalytic activity">
    <reaction evidence="7">
        <text>[glutamine synthetase]-O(4)-(5'-adenylyl)-L-tyrosine + phosphate = [glutamine synthetase]-L-tyrosine + ADP</text>
        <dbReference type="Rhea" id="RHEA:43716"/>
        <dbReference type="Rhea" id="RHEA-COMP:10660"/>
        <dbReference type="Rhea" id="RHEA-COMP:10661"/>
        <dbReference type="ChEBI" id="CHEBI:43474"/>
        <dbReference type="ChEBI" id="CHEBI:46858"/>
        <dbReference type="ChEBI" id="CHEBI:83624"/>
        <dbReference type="ChEBI" id="CHEBI:456216"/>
        <dbReference type="EC" id="2.7.7.89"/>
    </reaction>
</comment>
<name>A0ABX5VR07_9MICO</name>
<dbReference type="NCBIfam" id="NF010707">
    <property type="entry name" value="PRK14109.1"/>
    <property type="match status" value="1"/>
</dbReference>
<evidence type="ECO:0000313" key="12">
    <source>
        <dbReference type="Proteomes" id="UP000313948"/>
    </source>
</evidence>
<feature type="region of interest" description="Adenylyl removase" evidence="7">
    <location>
        <begin position="1"/>
        <end position="532"/>
    </location>
</feature>
<reference evidence="11 12" key="1">
    <citation type="submission" date="2019-05" db="EMBL/GenBank/DDBJ databases">
        <title>Georgenia *** sp. nov., and Georgenia *** sp. nov., isolated from the intestinal contents of plateau pika (Ochotona curzoniae) in the Qinghai-Tibet plateau of China.</title>
        <authorList>
            <person name="Tian Z."/>
        </authorList>
    </citation>
    <scope>NUCLEOTIDE SEQUENCE [LARGE SCALE GENOMIC DNA]</scope>
    <source>
        <strain evidence="11 12">Z294</strain>
    </source>
</reference>
<dbReference type="GO" id="GO:0047388">
    <property type="term" value="F:[glutamine synthetase]-adenylyl-L-tyrosine phosphorylase activity"/>
    <property type="evidence" value="ECO:0007669"/>
    <property type="project" value="UniProtKB-EC"/>
</dbReference>
<dbReference type="InterPro" id="IPR043519">
    <property type="entry name" value="NT_sf"/>
</dbReference>
<dbReference type="Proteomes" id="UP000313948">
    <property type="component" value="Chromosome"/>
</dbReference>
<keyword evidence="3 7" id="KW-0547">Nucleotide-binding</keyword>
<dbReference type="HAMAP" id="MF_00802">
    <property type="entry name" value="GlnE"/>
    <property type="match status" value="1"/>
</dbReference>
<evidence type="ECO:0000313" key="11">
    <source>
        <dbReference type="EMBL" id="QDB79499.1"/>
    </source>
</evidence>
<dbReference type="Pfam" id="PF03710">
    <property type="entry name" value="GlnE"/>
    <property type="match status" value="2"/>
</dbReference>
<sequence>MRATPTQELIRLGFTDARRAERLLTDPVLAEVVARAEGAGAPLPAALGEVADPDLALLTLLRLVEAAGPPSGSQPPSPAAGTPPPGTAPPSRREPDPAQPGSALVDLLAGDTAHRRRLLAVLGASSALGDMLVARPQDVALLVDENVEGILDLTPEDERERALTAVGADPADPMPVATLSGVEGVEALRRCYRRRLLAVAAADLTSADAYEAFPLVAAALSDLAAGALDAALAVARADLPDHGRGARLAVIGMGKTGGRELNYISDVDVIHVGAPAEGVAEEEAIEVATRLAAAVARNVCGAVGTEPPLWPLDANLRPEGKDGPLVRTVASHVAYYERWAKTWEFQALLKARPVAGDAALGAEYVAAVSPFVWSAVERENFVEDSQAMRRRVEDAIPPAESERQLKLGRGGLRDVEFTVQLLQLVHGRTEESIRVAGTLEAIDRLAATGYIGRDPAERLDECYRFLRVLEHRMQLHRLRRTHVIPSGEADLRRLARALPERGLRSAETLEQRVRAVRREVRALHEDIFYRPMLPLIARLSDEDARLRPEAVRERLAAIGYRDPAGAVRHLDALTAGVSRTAAIQRQILPAMLGLFARGADPDAGLLAFRKVSERLGSTHWYLQMLRDSGVAAPRLSYLLATSRYVAEGLEALPEAAAWLGEDEALTPLAPEQLAREARALVARRRDPAEAVRAVRYLRRRELLRAGIGDVLDAVIGDRDHTILTVAADQALTTALDVALRHTCAERSLDEPLVRFAILAMGRLGGREMGYGSDADVLFVHEPLDGVGDGDAQAFAVAVAGHVRALLGDPGPEPALPVDSALRPEGRNGPIVRSIASYAQYYERWAEPWERQALLRARPAAGDDGLLARFTDLVDPLRYPADGLGDAELRELRRVKARVESERMPRGVPVNRQLKLGRGGLSDVEWTAQLLQLQHAGRVPELRVTGTLEALRAARDADLLSGRDAQQLGAAWTLASRVRAAIALVTGRVTGAKVDVLPHDPTQLSAVARLLGYRPGAGADLEEDYLRTTRRARAVVEHVFFE</sequence>
<comment type="cofactor">
    <cofactor evidence="7">
        <name>Mg(2+)</name>
        <dbReference type="ChEBI" id="CHEBI:18420"/>
    </cofactor>
</comment>
<evidence type="ECO:0000256" key="7">
    <source>
        <dbReference type="HAMAP-Rule" id="MF_00802"/>
    </source>
</evidence>
<keyword evidence="6 7" id="KW-0511">Multifunctional enzyme</keyword>
<feature type="domain" description="PII-uridylyltransferase/Glutamine-synthetase adenylyltransferase" evidence="10">
    <location>
        <begin position="397"/>
        <end position="528"/>
    </location>
</feature>
<accession>A0ABX5VR07</accession>
<dbReference type="CDD" id="cd05401">
    <property type="entry name" value="NT_GlnE_GlnD_like"/>
    <property type="match status" value="2"/>
</dbReference>
<keyword evidence="12" id="KW-1185">Reference proteome</keyword>
<dbReference type="SUPFAM" id="SSF81301">
    <property type="entry name" value="Nucleotidyltransferase"/>
    <property type="match status" value="2"/>
</dbReference>
<comment type="catalytic activity">
    <reaction evidence="7">
        <text>[glutamine synthetase]-L-tyrosine + ATP = [glutamine synthetase]-O(4)-(5'-adenylyl)-L-tyrosine + diphosphate</text>
        <dbReference type="Rhea" id="RHEA:18589"/>
        <dbReference type="Rhea" id="RHEA-COMP:10660"/>
        <dbReference type="Rhea" id="RHEA-COMP:10661"/>
        <dbReference type="ChEBI" id="CHEBI:30616"/>
        <dbReference type="ChEBI" id="CHEBI:33019"/>
        <dbReference type="ChEBI" id="CHEBI:46858"/>
        <dbReference type="ChEBI" id="CHEBI:83624"/>
        <dbReference type="EC" id="2.7.7.42"/>
    </reaction>
</comment>
<comment type="function">
    <text evidence="7">Involved in the regulation of glutamine synthetase GlnA, a key enzyme in the process to assimilate ammonia. When cellular nitrogen levels are high, the C-terminal adenylyl transferase (AT) inactivates GlnA by covalent transfer of an adenylyl group from ATP to specific tyrosine residue of GlnA, thus reducing its activity. Conversely, when nitrogen levels are low, the N-terminal adenylyl removase (AR) activates GlnA by removing the adenylyl group by phosphorolysis, increasing its activity. The regulatory region of GlnE binds the signal transduction protein PII (GlnB) which indicates the nitrogen status of the cell.</text>
</comment>
<feature type="region of interest" description="Adenylyl transferase" evidence="7">
    <location>
        <begin position="540"/>
        <end position="1041"/>
    </location>
</feature>
<evidence type="ECO:0000256" key="5">
    <source>
        <dbReference type="ARBA" id="ARBA00022842"/>
    </source>
</evidence>
<protein>
    <recommendedName>
        <fullName evidence="7">Bifunctional glutamine synthetase adenylyltransferase/adenylyl-removing enzyme</fullName>
    </recommendedName>
    <alternativeName>
        <fullName evidence="7">ATP:glutamine synthetase adenylyltransferase</fullName>
    </alternativeName>
    <alternativeName>
        <fullName evidence="7">ATase</fullName>
    </alternativeName>
    <domain>
        <recommendedName>
            <fullName evidence="7">Glutamine synthetase adenylyl-L-tyrosine phosphorylase</fullName>
            <ecNumber evidence="7">2.7.7.89</ecNumber>
        </recommendedName>
        <alternativeName>
            <fullName evidence="7">Adenylyl removase</fullName>
            <shortName evidence="7">AR</shortName>
            <shortName evidence="7">AT-N</shortName>
        </alternativeName>
    </domain>
    <domain>
        <recommendedName>
            <fullName evidence="7">Glutamine synthetase adenylyl transferase</fullName>
            <ecNumber evidence="7">2.7.7.42</ecNumber>
        </recommendedName>
        <alternativeName>
            <fullName evidence="7">Adenylyl transferase</fullName>
            <shortName evidence="7">AT</shortName>
            <shortName evidence="7">AT-C</shortName>
        </alternativeName>
    </domain>
</protein>
<dbReference type="InterPro" id="IPR023057">
    <property type="entry name" value="GlnE"/>
</dbReference>
<dbReference type="Gene3D" id="3.30.460.10">
    <property type="entry name" value="Beta Polymerase, domain 2"/>
    <property type="match status" value="2"/>
</dbReference>
<feature type="domain" description="PII-uridylyltransferase/Glutamine-synthetase adenylyltransferase" evidence="10">
    <location>
        <begin position="906"/>
        <end position="1038"/>
    </location>
</feature>
<dbReference type="GO" id="GO:0008882">
    <property type="term" value="F:[glutamate-ammonia-ligase] adenylyltransferase activity"/>
    <property type="evidence" value="ECO:0007669"/>
    <property type="project" value="UniProtKB-EC"/>
</dbReference>
<evidence type="ECO:0000259" key="10">
    <source>
        <dbReference type="Pfam" id="PF08335"/>
    </source>
</evidence>
<dbReference type="Gene3D" id="1.20.120.330">
    <property type="entry name" value="Nucleotidyltransferases domain 2"/>
    <property type="match status" value="2"/>
</dbReference>
<dbReference type="EMBL" id="CP040899">
    <property type="protein sequence ID" value="QDB79499.1"/>
    <property type="molecule type" value="Genomic_DNA"/>
</dbReference>
<dbReference type="PANTHER" id="PTHR30621">
    <property type="entry name" value="GLUTAMINE SYNTHETASE ADENYLYLTRANSFERASE"/>
    <property type="match status" value="1"/>
</dbReference>
<dbReference type="PANTHER" id="PTHR30621:SF0">
    <property type="entry name" value="BIFUNCTIONAL GLUTAMINE SYNTHETASE ADENYLYLTRANSFERASE_ADENYLYL-REMOVING ENZYME"/>
    <property type="match status" value="1"/>
</dbReference>
<dbReference type="Pfam" id="PF08335">
    <property type="entry name" value="GlnD_UR_UTase"/>
    <property type="match status" value="2"/>
</dbReference>
<evidence type="ECO:0000256" key="4">
    <source>
        <dbReference type="ARBA" id="ARBA00022840"/>
    </source>
</evidence>
<keyword evidence="5 7" id="KW-0460">Magnesium</keyword>
<keyword evidence="2 7" id="KW-0548">Nucleotidyltransferase</keyword>
<evidence type="ECO:0000256" key="2">
    <source>
        <dbReference type="ARBA" id="ARBA00022695"/>
    </source>
</evidence>
<feature type="compositionally biased region" description="Pro residues" evidence="8">
    <location>
        <begin position="72"/>
        <end position="88"/>
    </location>
</feature>
<feature type="domain" description="Glutamate-ammonia ligase adenylyltransferase repeated" evidence="9">
    <location>
        <begin position="117"/>
        <end position="363"/>
    </location>
</feature>
<dbReference type="RefSeq" id="WP_139948539.1">
    <property type="nucleotide sequence ID" value="NZ_CP040899.1"/>
</dbReference>
<keyword evidence="1 7" id="KW-0808">Transferase</keyword>
<evidence type="ECO:0000256" key="8">
    <source>
        <dbReference type="SAM" id="MobiDB-lite"/>
    </source>
</evidence>
<dbReference type="EC" id="2.7.7.89" evidence="7"/>
<dbReference type="InterPro" id="IPR013546">
    <property type="entry name" value="PII_UdlTrfase/GS_AdlTrfase"/>
</dbReference>
<keyword evidence="4 7" id="KW-0067">ATP-binding</keyword>
<evidence type="ECO:0000259" key="9">
    <source>
        <dbReference type="Pfam" id="PF03710"/>
    </source>
</evidence>
<dbReference type="EC" id="2.7.7.42" evidence="7"/>